<name>A0A373A1P4_9ACTN</name>
<dbReference type="Gene3D" id="2.130.10.10">
    <property type="entry name" value="YVTN repeat-like/Quinoprotein amine dehydrogenase"/>
    <property type="match status" value="2"/>
</dbReference>
<protein>
    <recommendedName>
        <fullName evidence="8">Peptidase C14 caspase domain-containing protein</fullName>
    </recommendedName>
</protein>
<dbReference type="Gene3D" id="3.40.50.1460">
    <property type="match status" value="1"/>
</dbReference>
<keyword evidence="5" id="KW-0472">Membrane</keyword>
<dbReference type="Proteomes" id="UP000263377">
    <property type="component" value="Unassembled WGS sequence"/>
</dbReference>
<feature type="repeat" description="WD" evidence="3">
    <location>
        <begin position="562"/>
        <end position="596"/>
    </location>
</feature>
<gene>
    <name evidence="6" type="ORF">DR950_33880</name>
</gene>
<evidence type="ECO:0000256" key="3">
    <source>
        <dbReference type="PROSITE-ProRule" id="PRU00221"/>
    </source>
</evidence>
<keyword evidence="1 3" id="KW-0853">WD repeat</keyword>
<keyword evidence="5" id="KW-1133">Transmembrane helix</keyword>
<evidence type="ECO:0008006" key="8">
    <source>
        <dbReference type="Google" id="ProtNLM"/>
    </source>
</evidence>
<keyword evidence="2" id="KW-0677">Repeat</keyword>
<dbReference type="SMART" id="SM00320">
    <property type="entry name" value="WD40"/>
    <property type="match status" value="4"/>
</dbReference>
<keyword evidence="7" id="KW-1185">Reference proteome</keyword>
<dbReference type="InterPro" id="IPR001680">
    <property type="entry name" value="WD40_rpt"/>
</dbReference>
<dbReference type="NCBIfam" id="NF047832">
    <property type="entry name" value="caspase_w_EACC1"/>
    <property type="match status" value="1"/>
</dbReference>
<evidence type="ECO:0000313" key="7">
    <source>
        <dbReference type="Proteomes" id="UP000263377"/>
    </source>
</evidence>
<feature type="transmembrane region" description="Helical" evidence="5">
    <location>
        <begin position="333"/>
        <end position="354"/>
    </location>
</feature>
<accession>A0A373A1P4</accession>
<evidence type="ECO:0000313" key="6">
    <source>
        <dbReference type="EMBL" id="RGD62076.1"/>
    </source>
</evidence>
<dbReference type="InterPro" id="IPR015943">
    <property type="entry name" value="WD40/YVTN_repeat-like_dom_sf"/>
</dbReference>
<evidence type="ECO:0000256" key="1">
    <source>
        <dbReference type="ARBA" id="ARBA00022574"/>
    </source>
</evidence>
<evidence type="ECO:0000256" key="5">
    <source>
        <dbReference type="SAM" id="Phobius"/>
    </source>
</evidence>
<dbReference type="SUPFAM" id="SSF50978">
    <property type="entry name" value="WD40 repeat-like"/>
    <property type="match status" value="1"/>
</dbReference>
<organism evidence="6 7">
    <name type="scientific">Kitasatospora xanthocidica</name>
    <dbReference type="NCBI Taxonomy" id="83382"/>
    <lineage>
        <taxon>Bacteria</taxon>
        <taxon>Bacillati</taxon>
        <taxon>Actinomycetota</taxon>
        <taxon>Actinomycetes</taxon>
        <taxon>Kitasatosporales</taxon>
        <taxon>Streptomycetaceae</taxon>
        <taxon>Kitasatospora</taxon>
    </lineage>
</organism>
<dbReference type="AlphaFoldDB" id="A0A373A1P4"/>
<proteinExistence type="predicted"/>
<feature type="region of interest" description="Disordered" evidence="4">
    <location>
        <begin position="268"/>
        <end position="327"/>
    </location>
</feature>
<comment type="caution">
    <text evidence="6">The sequence shown here is derived from an EMBL/GenBank/DDBJ whole genome shotgun (WGS) entry which is preliminary data.</text>
</comment>
<feature type="repeat" description="WD" evidence="3">
    <location>
        <begin position="644"/>
        <end position="670"/>
    </location>
</feature>
<dbReference type="PROSITE" id="PS50294">
    <property type="entry name" value="WD_REPEATS_REGION"/>
    <property type="match status" value="1"/>
</dbReference>
<feature type="repeat" description="WD" evidence="3">
    <location>
        <begin position="598"/>
        <end position="639"/>
    </location>
</feature>
<dbReference type="Pfam" id="PF00400">
    <property type="entry name" value="WD40"/>
    <property type="match status" value="3"/>
</dbReference>
<dbReference type="PROSITE" id="PS50082">
    <property type="entry name" value="WD_REPEATS_2"/>
    <property type="match status" value="4"/>
</dbReference>
<feature type="compositionally biased region" description="Low complexity" evidence="4">
    <location>
        <begin position="276"/>
        <end position="289"/>
    </location>
</feature>
<feature type="repeat" description="WD" evidence="3">
    <location>
        <begin position="377"/>
        <end position="411"/>
    </location>
</feature>
<dbReference type="InterPro" id="IPR036322">
    <property type="entry name" value="WD40_repeat_dom_sf"/>
</dbReference>
<dbReference type="PANTHER" id="PTHR19848">
    <property type="entry name" value="WD40 REPEAT PROTEIN"/>
    <property type="match status" value="1"/>
</dbReference>
<dbReference type="PANTHER" id="PTHR19848:SF8">
    <property type="entry name" value="F-BOX AND WD REPEAT DOMAIN CONTAINING 7"/>
    <property type="match status" value="1"/>
</dbReference>
<evidence type="ECO:0000256" key="2">
    <source>
        <dbReference type="ARBA" id="ARBA00022737"/>
    </source>
</evidence>
<keyword evidence="5" id="KW-0812">Transmembrane</keyword>
<reference evidence="6 7" key="1">
    <citation type="submission" date="2018-08" db="EMBL/GenBank/DDBJ databases">
        <title>Diversity &amp; Physiological Properties of Lignin-Decomposing Actinobacteria from Soil.</title>
        <authorList>
            <person name="Roh S.G."/>
            <person name="Kim S.B."/>
        </authorList>
    </citation>
    <scope>NUCLEOTIDE SEQUENCE [LARGE SCALE GENOMIC DNA]</scope>
    <source>
        <strain evidence="6 7">MMS17-GH009</strain>
    </source>
</reference>
<dbReference type="EMBL" id="QVIG01000001">
    <property type="protein sequence ID" value="RGD62076.1"/>
    <property type="molecule type" value="Genomic_DNA"/>
</dbReference>
<sequence length="683" mass="71185">MPRRCSCSARSCTTPMSGEPIIPPGSRAILIGVPRYQKDARYRSYTAVGNSVEGMYHLLVESGLCGWREEQVEKIVDPTNAGQLMGRLRQLAAETTGVLLFYFVGHGQPSEHTGELCLAIADTDHDNPDATGLEYAKIKRALHSGTPAATRIAILDCCYSGRAIGLSADEDGTQLANLSHCAGAYTLTAADERAHVPPDGEGHPRTAFTGELLDLLTRDGVPGGPDGLALGVIFPHLQHRLATKGLPRPNQRSDDAAAAFVFACNHATPPPGQPLGDADTATSASTSGAVVPRQDADVSPVGCERTHERPAAPLTGRHSAGTRMPTGPRARRGILATVLTAAVVLTVAVGWVMWPQGQGGALPGLTPAGQMTAPTGVDTVVFSHDGHTLATTGVDGTVLLWNTASHQRVGQPIGPIAAQNRLGIAFTADDRALRIVRRGKDSVTAGLWDTTNGQQTQTSTAITTKDTNYALTAEGSNVALAPDGRTLVIASFLGNVPSIAWGLDSGQKTVLEATGYGGSAVTFSPDGHSTAFGGENQLTVADTSSGHTIASLDRNLGTNVYIERIALSPDNRTVAVALGNNTVQLWDIASGEQTGSTLTGLTKSAIALVFSHDGHTLAAAGGNGTAVVWDTASHRRFGDPLTGVYAIAFNPNDQTFVTGGLDHTIQLWTLPPRATSGTSTSDH</sequence>
<evidence type="ECO:0000256" key="4">
    <source>
        <dbReference type="SAM" id="MobiDB-lite"/>
    </source>
</evidence>